<evidence type="ECO:0000256" key="4">
    <source>
        <dbReference type="ARBA" id="ARBA00009667"/>
    </source>
</evidence>
<dbReference type="InterPro" id="IPR006062">
    <property type="entry name" value="His_biosynth"/>
</dbReference>
<evidence type="ECO:0000256" key="1">
    <source>
        <dbReference type="ARBA" id="ARBA00000901"/>
    </source>
</evidence>
<dbReference type="RefSeq" id="WP_125135528.1">
    <property type="nucleotide sequence ID" value="NZ_LR130778.1"/>
</dbReference>
<organism evidence="15 16">
    <name type="scientific">Petrocella atlantisensis</name>
    <dbReference type="NCBI Taxonomy" id="2173034"/>
    <lineage>
        <taxon>Bacteria</taxon>
        <taxon>Bacillati</taxon>
        <taxon>Bacillota</taxon>
        <taxon>Clostridia</taxon>
        <taxon>Lachnospirales</taxon>
        <taxon>Vallitaleaceae</taxon>
        <taxon>Petrocella</taxon>
    </lineage>
</organism>
<dbReference type="PANTHER" id="PTHR43090">
    <property type="entry name" value="1-(5-PHOSPHORIBOSYL)-5-[(5-PHOSPHORIBOSYLAMINO)METHYLIDENEAMINO] IMIDAZOLE-4-CARBOXAMIDE ISOMERASE"/>
    <property type="match status" value="1"/>
</dbReference>
<dbReference type="AlphaFoldDB" id="A0A3P7PRW6"/>
<evidence type="ECO:0000313" key="15">
    <source>
        <dbReference type="EMBL" id="VDN45941.1"/>
    </source>
</evidence>
<evidence type="ECO:0000256" key="2">
    <source>
        <dbReference type="ARBA" id="ARBA00004496"/>
    </source>
</evidence>
<evidence type="ECO:0000256" key="5">
    <source>
        <dbReference type="ARBA" id="ARBA00012550"/>
    </source>
</evidence>
<protein>
    <recommendedName>
        <fullName evidence="6 12">1-(5-phosphoribosyl)-5-[(5-phosphoribosylamino)methylideneamino] imidazole-4-carboxamide isomerase</fullName>
        <ecNumber evidence="5 12">5.3.1.16</ecNumber>
    </recommendedName>
    <alternativeName>
        <fullName evidence="11 12">Phosphoribosylformimino-5-aminoimidazole carboxamide ribotide isomerase</fullName>
    </alternativeName>
</protein>
<keyword evidence="7 12" id="KW-0963">Cytoplasm</keyword>
<accession>A0A3P7PRW6</accession>
<evidence type="ECO:0000256" key="11">
    <source>
        <dbReference type="ARBA" id="ARBA00030547"/>
    </source>
</evidence>
<dbReference type="NCBIfam" id="TIGR00007">
    <property type="entry name" value="1-(5-phosphoribosyl)-5-[(5-phosphoribosylamino)methylideneamino]imidazole-4-carboxamide isomerase"/>
    <property type="match status" value="1"/>
</dbReference>
<dbReference type="GO" id="GO:0003949">
    <property type="term" value="F:1-(5-phosphoribosyl)-5-[(5-phosphoribosylamino)methylideneamino]imidazole-4-carboxamide isomerase activity"/>
    <property type="evidence" value="ECO:0007669"/>
    <property type="project" value="UniProtKB-UniRule"/>
</dbReference>
<dbReference type="NCBIfam" id="NF010112">
    <property type="entry name" value="PRK13585.1"/>
    <property type="match status" value="1"/>
</dbReference>
<evidence type="ECO:0000256" key="10">
    <source>
        <dbReference type="ARBA" id="ARBA00023235"/>
    </source>
</evidence>
<dbReference type="GO" id="GO:0005737">
    <property type="term" value="C:cytoplasm"/>
    <property type="evidence" value="ECO:0007669"/>
    <property type="project" value="UniProtKB-SubCell"/>
</dbReference>
<dbReference type="SUPFAM" id="SSF51366">
    <property type="entry name" value="Ribulose-phoshate binding barrel"/>
    <property type="match status" value="1"/>
</dbReference>
<dbReference type="GO" id="GO:0000105">
    <property type="term" value="P:L-histidine biosynthetic process"/>
    <property type="evidence" value="ECO:0007669"/>
    <property type="project" value="UniProtKB-UniRule"/>
</dbReference>
<evidence type="ECO:0000256" key="14">
    <source>
        <dbReference type="RuleBase" id="RU003658"/>
    </source>
</evidence>
<dbReference type="Proteomes" id="UP000279029">
    <property type="component" value="Chromosome"/>
</dbReference>
<keyword evidence="10 12" id="KW-0413">Isomerase</keyword>
<comment type="subcellular location">
    <subcellularLocation>
        <location evidence="2 12 14">Cytoplasm</location>
    </subcellularLocation>
</comment>
<proteinExistence type="inferred from homology"/>
<evidence type="ECO:0000313" key="16">
    <source>
        <dbReference type="Proteomes" id="UP000279029"/>
    </source>
</evidence>
<dbReference type="InterPro" id="IPR013785">
    <property type="entry name" value="Aldolase_TIM"/>
</dbReference>
<name>A0A3P7PRW6_9FIRM</name>
<evidence type="ECO:0000256" key="3">
    <source>
        <dbReference type="ARBA" id="ARBA00005133"/>
    </source>
</evidence>
<comment type="pathway">
    <text evidence="3 12 14">Amino-acid biosynthesis; L-histidine biosynthesis; L-histidine from 5-phospho-alpha-D-ribose 1-diphosphate: step 4/9.</text>
</comment>
<evidence type="ECO:0000256" key="13">
    <source>
        <dbReference type="RuleBase" id="RU003657"/>
    </source>
</evidence>
<feature type="active site" description="Proton acceptor" evidence="12">
    <location>
        <position position="8"/>
    </location>
</feature>
<keyword evidence="9 12" id="KW-0368">Histidine biosynthesis</keyword>
<evidence type="ECO:0000256" key="12">
    <source>
        <dbReference type="HAMAP-Rule" id="MF_01014"/>
    </source>
</evidence>
<sequence length="240" mass="25950">MRLYPAIDIINGQAVRLVQGDYKKETVYDKDPVQVAKQWEDAGASYIHVVDLDGAQDGTWKNKATISDIVKSVKIPVQTGGGIRSLKDIEERLSVGISRVILGTVAIKNPDLVIAAVKKFGQEAIVVGIDAKDGMVAIHGWEQVSDMSALDLCLKVKAMGVSTIIYTDIAKDGMMLGPNIEQTGQLIKETGMDIIASGGVSCYEDIQKVSEIKAEGVIIGKALYTKAIDLKTAIQRFESR</sequence>
<dbReference type="InterPro" id="IPR011060">
    <property type="entry name" value="RibuloseP-bd_barrel"/>
</dbReference>
<dbReference type="CDD" id="cd04732">
    <property type="entry name" value="HisA"/>
    <property type="match status" value="1"/>
</dbReference>
<dbReference type="InterPro" id="IPR044524">
    <property type="entry name" value="Isoase_HisA-like"/>
</dbReference>
<dbReference type="EC" id="5.3.1.16" evidence="5 12"/>
<evidence type="ECO:0000256" key="9">
    <source>
        <dbReference type="ARBA" id="ARBA00023102"/>
    </source>
</evidence>
<dbReference type="FunFam" id="3.20.20.70:FF:000009">
    <property type="entry name" value="1-(5-phosphoribosyl)-5-[(5-phosphoribosylamino)methylideneamino] imidazole-4-carboxamide isomerase"/>
    <property type="match status" value="1"/>
</dbReference>
<dbReference type="KEGG" id="cbar:PATL70BA_0102"/>
<dbReference type="UniPathway" id="UPA00031">
    <property type="reaction ID" value="UER00009"/>
</dbReference>
<dbReference type="HAMAP" id="MF_01014">
    <property type="entry name" value="HisA"/>
    <property type="match status" value="1"/>
</dbReference>
<dbReference type="GO" id="GO:0000162">
    <property type="term" value="P:L-tryptophan biosynthetic process"/>
    <property type="evidence" value="ECO:0007669"/>
    <property type="project" value="TreeGrafter"/>
</dbReference>
<feature type="active site" description="Proton donor" evidence="12">
    <location>
        <position position="130"/>
    </location>
</feature>
<dbReference type="InterPro" id="IPR006063">
    <property type="entry name" value="HisA_bact_arch"/>
</dbReference>
<evidence type="ECO:0000256" key="6">
    <source>
        <dbReference type="ARBA" id="ARBA00018464"/>
    </source>
</evidence>
<keyword evidence="8 12" id="KW-0028">Amino-acid biosynthesis</keyword>
<evidence type="ECO:0000256" key="7">
    <source>
        <dbReference type="ARBA" id="ARBA00022490"/>
    </source>
</evidence>
<reference evidence="15 16" key="1">
    <citation type="submission" date="2018-09" db="EMBL/GenBank/DDBJ databases">
        <authorList>
            <person name="Postec A."/>
        </authorList>
    </citation>
    <scope>NUCLEOTIDE SEQUENCE [LARGE SCALE GENOMIC DNA]</scope>
    <source>
        <strain evidence="15">70B-A</strain>
    </source>
</reference>
<comment type="similarity">
    <text evidence="4 12 13">Belongs to the HisA/HisF family.</text>
</comment>
<comment type="catalytic activity">
    <reaction evidence="1 12 14">
        <text>1-(5-phospho-beta-D-ribosyl)-5-[(5-phospho-beta-D-ribosylamino)methylideneamino]imidazole-4-carboxamide = 5-[(5-phospho-1-deoxy-D-ribulos-1-ylimino)methylamino]-1-(5-phospho-beta-D-ribosyl)imidazole-4-carboxamide</text>
        <dbReference type="Rhea" id="RHEA:15469"/>
        <dbReference type="ChEBI" id="CHEBI:58435"/>
        <dbReference type="ChEBI" id="CHEBI:58525"/>
        <dbReference type="EC" id="5.3.1.16"/>
    </reaction>
</comment>
<dbReference type="Gene3D" id="3.20.20.70">
    <property type="entry name" value="Aldolase class I"/>
    <property type="match status" value="1"/>
</dbReference>
<dbReference type="PANTHER" id="PTHR43090:SF2">
    <property type="entry name" value="1-(5-PHOSPHORIBOSYL)-5-[(5-PHOSPHORIBOSYLAMINO)METHYLIDENEAMINO] IMIDAZOLE-4-CARBOXAMIDE ISOMERASE"/>
    <property type="match status" value="1"/>
</dbReference>
<keyword evidence="16" id="KW-1185">Reference proteome</keyword>
<dbReference type="InterPro" id="IPR023016">
    <property type="entry name" value="HisA/PriA"/>
</dbReference>
<gene>
    <name evidence="12 15" type="primary">hisA</name>
    <name evidence="15" type="ORF">PATL70BA_0102</name>
</gene>
<dbReference type="OrthoDB" id="9781903at2"/>
<evidence type="ECO:0000256" key="8">
    <source>
        <dbReference type="ARBA" id="ARBA00022605"/>
    </source>
</evidence>
<dbReference type="Pfam" id="PF00977">
    <property type="entry name" value="His_biosynth"/>
    <property type="match status" value="1"/>
</dbReference>
<dbReference type="EMBL" id="LR130778">
    <property type="protein sequence ID" value="VDN45941.1"/>
    <property type="molecule type" value="Genomic_DNA"/>
</dbReference>